<dbReference type="InterPro" id="IPR013619">
    <property type="entry name" value="DUF1737"/>
</dbReference>
<evidence type="ECO:0000313" key="2">
    <source>
        <dbReference type="EMBL" id="GHD78228.1"/>
    </source>
</evidence>
<name>A0ABQ3HCK1_9NEIS</name>
<proteinExistence type="predicted"/>
<dbReference type="RefSeq" id="WP_189353509.1">
    <property type="nucleotide sequence ID" value="NZ_BMYP01000023.1"/>
</dbReference>
<evidence type="ECO:0000259" key="1">
    <source>
        <dbReference type="Pfam" id="PF08410"/>
    </source>
</evidence>
<organism evidence="2 3">
    <name type="scientific">Vogesella fluminis</name>
    <dbReference type="NCBI Taxonomy" id="1069161"/>
    <lineage>
        <taxon>Bacteria</taxon>
        <taxon>Pseudomonadati</taxon>
        <taxon>Pseudomonadota</taxon>
        <taxon>Betaproteobacteria</taxon>
        <taxon>Neisseriales</taxon>
        <taxon>Chromobacteriaceae</taxon>
        <taxon>Vogesella</taxon>
    </lineage>
</organism>
<evidence type="ECO:0000313" key="3">
    <source>
        <dbReference type="Proteomes" id="UP000662678"/>
    </source>
</evidence>
<gene>
    <name evidence="2" type="ORF">GCM10011419_20000</name>
</gene>
<feature type="domain" description="DUF1737" evidence="1">
    <location>
        <begin position="1"/>
        <end position="51"/>
    </location>
</feature>
<reference evidence="3" key="1">
    <citation type="journal article" date="2019" name="Int. J. Syst. Evol. Microbiol.">
        <title>The Global Catalogue of Microorganisms (GCM) 10K type strain sequencing project: providing services to taxonomists for standard genome sequencing and annotation.</title>
        <authorList>
            <consortium name="The Broad Institute Genomics Platform"/>
            <consortium name="The Broad Institute Genome Sequencing Center for Infectious Disease"/>
            <person name="Wu L."/>
            <person name="Ma J."/>
        </authorList>
    </citation>
    <scope>NUCLEOTIDE SEQUENCE [LARGE SCALE GENOMIC DNA]</scope>
    <source>
        <strain evidence="3">KCTC 23713</strain>
    </source>
</reference>
<dbReference type="Pfam" id="PF08410">
    <property type="entry name" value="DUF1737"/>
    <property type="match status" value="1"/>
</dbReference>
<accession>A0ABQ3HCK1</accession>
<protein>
    <recommendedName>
        <fullName evidence="1">DUF1737 domain-containing protein</fullName>
    </recommendedName>
</protein>
<comment type="caution">
    <text evidence="2">The sequence shown here is derived from an EMBL/GenBank/DDBJ whole genome shotgun (WGS) entry which is preliminary data.</text>
</comment>
<keyword evidence="3" id="KW-1185">Reference proteome</keyword>
<dbReference type="Proteomes" id="UP000662678">
    <property type="component" value="Unassembled WGS sequence"/>
</dbReference>
<sequence length="65" mass="7250">MKLYRLLTGPDDAAFCHRVSEALNRGWQLHGNPALTFNGERVIAAQAIVKEVDGEYVPEIRLGEL</sequence>
<dbReference type="EMBL" id="BMYP01000023">
    <property type="protein sequence ID" value="GHD78228.1"/>
    <property type="molecule type" value="Genomic_DNA"/>
</dbReference>